<feature type="active site" description="Nucleophile; methyl group acceptor" evidence="9">
    <location>
        <position position="134"/>
    </location>
</feature>
<dbReference type="FunFam" id="1.10.10.10:FF:000214">
    <property type="entry name" value="Methylated-DNA--protein-cysteine methyltransferase"/>
    <property type="match status" value="1"/>
</dbReference>
<evidence type="ECO:0000256" key="9">
    <source>
        <dbReference type="HAMAP-Rule" id="MF_00772"/>
    </source>
</evidence>
<feature type="domain" description="Methylated-DNA-[protein]-cysteine S-methyltransferase DNA binding" evidence="10">
    <location>
        <begin position="83"/>
        <end position="163"/>
    </location>
</feature>
<comment type="catalytic activity">
    <reaction evidence="1 9">
        <text>a 4-O-methyl-thymidine in DNA + L-cysteinyl-[protein] = a thymidine in DNA + S-methyl-L-cysteinyl-[protein]</text>
        <dbReference type="Rhea" id="RHEA:53428"/>
        <dbReference type="Rhea" id="RHEA-COMP:10131"/>
        <dbReference type="Rhea" id="RHEA-COMP:10132"/>
        <dbReference type="Rhea" id="RHEA-COMP:13555"/>
        <dbReference type="Rhea" id="RHEA-COMP:13556"/>
        <dbReference type="ChEBI" id="CHEBI:29950"/>
        <dbReference type="ChEBI" id="CHEBI:82612"/>
        <dbReference type="ChEBI" id="CHEBI:137386"/>
        <dbReference type="ChEBI" id="CHEBI:137387"/>
        <dbReference type="EC" id="2.1.1.63"/>
    </reaction>
</comment>
<gene>
    <name evidence="11" type="ORF">BET03_05920</name>
</gene>
<comment type="function">
    <text evidence="9">Involved in the cellular defense against the biological effects of O6-methylguanine (O6-MeG) and O4-methylthymine (O4-MeT) in DNA. Repairs the methylated nucleobase in DNA by stoichiometrically transferring the methyl group to a cysteine residue in the enzyme. This is a suicide reaction: the enzyme is irreversibly inactivated.</text>
</comment>
<dbReference type="Gene3D" id="1.10.10.10">
    <property type="entry name" value="Winged helix-like DNA-binding domain superfamily/Winged helix DNA-binding domain"/>
    <property type="match status" value="1"/>
</dbReference>
<evidence type="ECO:0000256" key="4">
    <source>
        <dbReference type="ARBA" id="ARBA00022603"/>
    </source>
</evidence>
<dbReference type="GO" id="GO:0006307">
    <property type="term" value="P:DNA alkylation repair"/>
    <property type="evidence" value="ECO:0007669"/>
    <property type="project" value="UniProtKB-UniRule"/>
</dbReference>
<dbReference type="EMBL" id="MCIB01000038">
    <property type="protein sequence ID" value="RKD29083.1"/>
    <property type="molecule type" value="Genomic_DNA"/>
</dbReference>
<comment type="catalytic activity">
    <reaction evidence="8 9">
        <text>a 6-O-methyl-2'-deoxyguanosine in DNA + L-cysteinyl-[protein] = S-methyl-L-cysteinyl-[protein] + a 2'-deoxyguanosine in DNA</text>
        <dbReference type="Rhea" id="RHEA:24000"/>
        <dbReference type="Rhea" id="RHEA-COMP:10131"/>
        <dbReference type="Rhea" id="RHEA-COMP:10132"/>
        <dbReference type="Rhea" id="RHEA-COMP:11367"/>
        <dbReference type="Rhea" id="RHEA-COMP:11368"/>
        <dbReference type="ChEBI" id="CHEBI:29950"/>
        <dbReference type="ChEBI" id="CHEBI:82612"/>
        <dbReference type="ChEBI" id="CHEBI:85445"/>
        <dbReference type="ChEBI" id="CHEBI:85448"/>
        <dbReference type="EC" id="2.1.1.63"/>
    </reaction>
</comment>
<name>A0A419SV43_9FIRM</name>
<proteinExistence type="inferred from homology"/>
<evidence type="ECO:0000256" key="1">
    <source>
        <dbReference type="ARBA" id="ARBA00001286"/>
    </source>
</evidence>
<dbReference type="HAMAP" id="MF_00772">
    <property type="entry name" value="OGT"/>
    <property type="match status" value="1"/>
</dbReference>
<dbReference type="PANTHER" id="PTHR10815">
    <property type="entry name" value="METHYLATED-DNA--PROTEIN-CYSTEINE METHYLTRANSFERASE"/>
    <property type="match status" value="1"/>
</dbReference>
<dbReference type="PROSITE" id="PS00374">
    <property type="entry name" value="MGMT"/>
    <property type="match status" value="1"/>
</dbReference>
<dbReference type="Proteomes" id="UP000284177">
    <property type="component" value="Unassembled WGS sequence"/>
</dbReference>
<keyword evidence="4 9" id="KW-0489">Methyltransferase</keyword>
<evidence type="ECO:0000313" key="11">
    <source>
        <dbReference type="EMBL" id="RKD29083.1"/>
    </source>
</evidence>
<dbReference type="RefSeq" id="WP_120170545.1">
    <property type="nucleotide sequence ID" value="NZ_MCIB01000038.1"/>
</dbReference>
<evidence type="ECO:0000256" key="7">
    <source>
        <dbReference type="ARBA" id="ARBA00023204"/>
    </source>
</evidence>
<dbReference type="GO" id="GO:0032259">
    <property type="term" value="P:methylation"/>
    <property type="evidence" value="ECO:0007669"/>
    <property type="project" value="UniProtKB-KW"/>
</dbReference>
<organism evidence="11 12">
    <name type="scientific">Thermohalobacter berrensis</name>
    <dbReference type="NCBI Taxonomy" id="99594"/>
    <lineage>
        <taxon>Bacteria</taxon>
        <taxon>Bacillati</taxon>
        <taxon>Bacillota</taxon>
        <taxon>Tissierellia</taxon>
        <taxon>Tissierellales</taxon>
        <taxon>Thermohalobacteraceae</taxon>
        <taxon>Thermohalobacter</taxon>
    </lineage>
</organism>
<dbReference type="AlphaFoldDB" id="A0A419SV43"/>
<comment type="caution">
    <text evidence="11">The sequence shown here is derived from an EMBL/GenBank/DDBJ whole genome shotgun (WGS) entry which is preliminary data.</text>
</comment>
<dbReference type="Pfam" id="PF01035">
    <property type="entry name" value="DNA_binding_1"/>
    <property type="match status" value="1"/>
</dbReference>
<dbReference type="GO" id="GO:0005737">
    <property type="term" value="C:cytoplasm"/>
    <property type="evidence" value="ECO:0007669"/>
    <property type="project" value="UniProtKB-SubCell"/>
</dbReference>
<protein>
    <recommendedName>
        <fullName evidence="9">Methylated-DNA--protein-cysteine methyltransferase</fullName>
        <ecNumber evidence="9">2.1.1.63</ecNumber>
    </recommendedName>
    <alternativeName>
        <fullName evidence="9">6-O-methylguanine-DNA methyltransferase</fullName>
        <shortName evidence="9">MGMT</shortName>
    </alternativeName>
    <alternativeName>
        <fullName evidence="9">O-6-methylguanine-DNA-alkyltransferase</fullName>
    </alternativeName>
</protein>
<evidence type="ECO:0000256" key="5">
    <source>
        <dbReference type="ARBA" id="ARBA00022679"/>
    </source>
</evidence>
<comment type="subcellular location">
    <subcellularLocation>
        <location evidence="9">Cytoplasm</location>
    </subcellularLocation>
</comment>
<dbReference type="GO" id="GO:0003908">
    <property type="term" value="F:methylated-DNA-[protein]-cysteine S-methyltransferase activity"/>
    <property type="evidence" value="ECO:0007669"/>
    <property type="project" value="UniProtKB-UniRule"/>
</dbReference>
<accession>A0A419SV43</accession>
<evidence type="ECO:0000256" key="3">
    <source>
        <dbReference type="ARBA" id="ARBA00022490"/>
    </source>
</evidence>
<dbReference type="InterPro" id="IPR036217">
    <property type="entry name" value="MethylDNA_cys_MeTrfase_DNAb"/>
</dbReference>
<keyword evidence="5 9" id="KW-0808">Transferase</keyword>
<dbReference type="CDD" id="cd06445">
    <property type="entry name" value="ATase"/>
    <property type="match status" value="1"/>
</dbReference>
<evidence type="ECO:0000259" key="10">
    <source>
        <dbReference type="Pfam" id="PF01035"/>
    </source>
</evidence>
<dbReference type="InterPro" id="IPR014048">
    <property type="entry name" value="MethylDNA_cys_MeTrfase_DNA-bd"/>
</dbReference>
<dbReference type="InterPro" id="IPR036631">
    <property type="entry name" value="MGMT_N_sf"/>
</dbReference>
<dbReference type="InterPro" id="IPR001497">
    <property type="entry name" value="MethylDNA_cys_MeTrfase_AS"/>
</dbReference>
<dbReference type="NCBIfam" id="TIGR00589">
    <property type="entry name" value="ogt"/>
    <property type="match status" value="1"/>
</dbReference>
<dbReference type="PANTHER" id="PTHR10815:SF13">
    <property type="entry name" value="METHYLATED-DNA--PROTEIN-CYSTEINE METHYLTRANSFERASE"/>
    <property type="match status" value="1"/>
</dbReference>
<dbReference type="OrthoDB" id="9802228at2"/>
<dbReference type="SUPFAM" id="SSF53155">
    <property type="entry name" value="Methylated DNA-protein cysteine methyltransferase domain"/>
    <property type="match status" value="1"/>
</dbReference>
<sequence length="172" mass="20150">MKVFYYSFNTKLGKFKAAFTNEGIVKLSLPTEKEKDFFDWLKRYFNDLKEYRGDNKEIDWKINRYLEGKIKKIDIPIKLYGTDFQKRVWRELLKIPYGEVRTYKYIAEAINKTKGYRAVGNANNKNPIPIIVPCHRVIGTNKRLIGYGGGLDLKAKLLRLEGVKFSDKIISK</sequence>
<comment type="similarity">
    <text evidence="2 9">Belongs to the MGMT family.</text>
</comment>
<dbReference type="EC" id="2.1.1.63" evidence="9"/>
<keyword evidence="7 9" id="KW-0234">DNA repair</keyword>
<dbReference type="SUPFAM" id="SSF46767">
    <property type="entry name" value="Methylated DNA-protein cysteine methyltransferase, C-terminal domain"/>
    <property type="match status" value="1"/>
</dbReference>
<keyword evidence="6 9" id="KW-0227">DNA damage</keyword>
<evidence type="ECO:0000256" key="6">
    <source>
        <dbReference type="ARBA" id="ARBA00022763"/>
    </source>
</evidence>
<evidence type="ECO:0000256" key="2">
    <source>
        <dbReference type="ARBA" id="ARBA00008711"/>
    </source>
</evidence>
<keyword evidence="3 9" id="KW-0963">Cytoplasm</keyword>
<comment type="miscellaneous">
    <text evidence="9">This enzyme catalyzes only one turnover and therefore is not strictly catalytic. According to one definition, an enzyme is a biocatalyst that acts repeatedly and over many reaction cycles.</text>
</comment>
<keyword evidence="12" id="KW-1185">Reference proteome</keyword>
<dbReference type="InterPro" id="IPR023546">
    <property type="entry name" value="MGMT"/>
</dbReference>
<evidence type="ECO:0000313" key="12">
    <source>
        <dbReference type="Proteomes" id="UP000284177"/>
    </source>
</evidence>
<reference evidence="11 12" key="1">
    <citation type="submission" date="2016-08" db="EMBL/GenBank/DDBJ databases">
        <title>Novel Firmicutes and Novel Genomes.</title>
        <authorList>
            <person name="Poppleton D.I."/>
            <person name="Gribaldo S."/>
        </authorList>
    </citation>
    <scope>NUCLEOTIDE SEQUENCE [LARGE SCALE GENOMIC DNA]</scope>
    <source>
        <strain evidence="11 12">CTT3</strain>
    </source>
</reference>
<evidence type="ECO:0000256" key="8">
    <source>
        <dbReference type="ARBA" id="ARBA00049348"/>
    </source>
</evidence>
<dbReference type="InterPro" id="IPR036388">
    <property type="entry name" value="WH-like_DNA-bd_sf"/>
</dbReference>